<feature type="compositionally biased region" description="Low complexity" evidence="1">
    <location>
        <begin position="11"/>
        <end position="22"/>
    </location>
</feature>
<name>A0ABW8Z9G4_9BURK</name>
<organism evidence="3 4">
    <name type="scientific">Herbaspirillum rhizosphaerae</name>
    <dbReference type="NCBI Taxonomy" id="346179"/>
    <lineage>
        <taxon>Bacteria</taxon>
        <taxon>Pseudomonadati</taxon>
        <taxon>Pseudomonadota</taxon>
        <taxon>Betaproteobacteria</taxon>
        <taxon>Burkholderiales</taxon>
        <taxon>Oxalobacteraceae</taxon>
        <taxon>Herbaspirillum</taxon>
    </lineage>
</organism>
<dbReference type="RefSeq" id="WP_408168759.1">
    <property type="nucleotide sequence ID" value="NZ_JAQQFR010000009.1"/>
</dbReference>
<evidence type="ECO:0000313" key="4">
    <source>
        <dbReference type="Proteomes" id="UP001629214"/>
    </source>
</evidence>
<dbReference type="NCBIfam" id="TIGR02459">
    <property type="entry name" value="CbtB"/>
    <property type="match status" value="1"/>
</dbReference>
<gene>
    <name evidence="3" type="ORF">PQR63_14825</name>
</gene>
<feature type="region of interest" description="Disordered" evidence="1">
    <location>
        <begin position="1"/>
        <end position="22"/>
    </location>
</feature>
<feature type="transmembrane region" description="Helical" evidence="2">
    <location>
        <begin position="28"/>
        <end position="51"/>
    </location>
</feature>
<evidence type="ECO:0000256" key="2">
    <source>
        <dbReference type="SAM" id="Phobius"/>
    </source>
</evidence>
<dbReference type="EMBL" id="JAQQFR010000009">
    <property type="protein sequence ID" value="MFL9879671.1"/>
    <property type="molecule type" value="Genomic_DNA"/>
</dbReference>
<evidence type="ECO:0000313" key="3">
    <source>
        <dbReference type="EMBL" id="MFL9879671.1"/>
    </source>
</evidence>
<keyword evidence="2" id="KW-0812">Transmembrane</keyword>
<feature type="compositionally biased region" description="Polar residues" evidence="1">
    <location>
        <begin position="1"/>
        <end position="10"/>
    </location>
</feature>
<keyword evidence="4" id="KW-1185">Reference proteome</keyword>
<keyword evidence="2" id="KW-1133">Transmembrane helix</keyword>
<dbReference type="Pfam" id="PF09489">
    <property type="entry name" value="CbtB"/>
    <property type="match status" value="1"/>
</dbReference>
<sequence>MDLTTGASANDTSTIDSTTGSSMWRDRILPGIAAVVLGAGLIYAAGFASAVELHNAAHDGRHSAGFPCH</sequence>
<accession>A0ABW8Z9G4</accession>
<dbReference type="Proteomes" id="UP001629214">
    <property type="component" value="Unassembled WGS sequence"/>
</dbReference>
<evidence type="ECO:0000256" key="1">
    <source>
        <dbReference type="SAM" id="MobiDB-lite"/>
    </source>
</evidence>
<comment type="caution">
    <text evidence="3">The sequence shown here is derived from an EMBL/GenBank/DDBJ whole genome shotgun (WGS) entry which is preliminary data.</text>
</comment>
<dbReference type="InterPro" id="IPR012667">
    <property type="entry name" value="CbtB_put"/>
</dbReference>
<keyword evidence="2" id="KW-0472">Membrane</keyword>
<protein>
    <submittedName>
        <fullName evidence="3">CbtB-domain containing protein</fullName>
    </submittedName>
</protein>
<reference evidence="3 4" key="1">
    <citation type="journal article" date="2024" name="Chem. Sci.">
        <title>Discovery of megapolipeptins by genome mining of a Burkholderiales bacteria collection.</title>
        <authorList>
            <person name="Paulo B.S."/>
            <person name="Recchia M.J.J."/>
            <person name="Lee S."/>
            <person name="Fergusson C.H."/>
            <person name="Romanowski S.B."/>
            <person name="Hernandez A."/>
            <person name="Krull N."/>
            <person name="Liu D.Y."/>
            <person name="Cavanagh H."/>
            <person name="Bos A."/>
            <person name="Gray C.A."/>
            <person name="Murphy B.T."/>
            <person name="Linington R.G."/>
            <person name="Eustaquio A.S."/>
        </authorList>
    </citation>
    <scope>NUCLEOTIDE SEQUENCE [LARGE SCALE GENOMIC DNA]</scope>
    <source>
        <strain evidence="3 4">RL21-008-BIB-B</strain>
    </source>
</reference>
<proteinExistence type="predicted"/>